<comment type="caution">
    <text evidence="1">The sequence shown here is derived from an EMBL/GenBank/DDBJ whole genome shotgun (WGS) entry which is preliminary data.</text>
</comment>
<dbReference type="AlphaFoldDB" id="A0A8S1NSL6"/>
<dbReference type="EMBL" id="CAJJDN010000063">
    <property type="protein sequence ID" value="CAD8094820.1"/>
    <property type="molecule type" value="Genomic_DNA"/>
</dbReference>
<keyword evidence="2" id="KW-1185">Reference proteome</keyword>
<protein>
    <submittedName>
        <fullName evidence="1">Uncharacterized protein</fullName>
    </submittedName>
</protein>
<evidence type="ECO:0000313" key="2">
    <source>
        <dbReference type="Proteomes" id="UP000692954"/>
    </source>
</evidence>
<dbReference type="Proteomes" id="UP000692954">
    <property type="component" value="Unassembled WGS sequence"/>
</dbReference>
<sequence>MDNKKLVHDLNKHVNNQTIKKTEIEEIVTQFNQKTEQFNSQRKKIKKGLQLWKEFYKQQLIKCKKKNPQATHNELTSYISKKWKRSKKNKKINKLGMKIKNENVTDITISNNTIDQIIINNDENQKDDIIQKLQTFTFKLIYLDNICELKGETILEAVKNNHQLIHINKFNEINQDCILDSNISQINNNSQEMIEGQRYVKQSLERFRSMNN</sequence>
<proteinExistence type="predicted"/>
<evidence type="ECO:0000313" key="1">
    <source>
        <dbReference type="EMBL" id="CAD8094820.1"/>
    </source>
</evidence>
<reference evidence="1" key="1">
    <citation type="submission" date="2021-01" db="EMBL/GenBank/DDBJ databases">
        <authorList>
            <consortium name="Genoscope - CEA"/>
            <person name="William W."/>
        </authorList>
    </citation>
    <scope>NUCLEOTIDE SEQUENCE</scope>
</reference>
<gene>
    <name evidence="1" type="ORF">PSON_ATCC_30995.1.T0630083</name>
</gene>
<organism evidence="1 2">
    <name type="scientific">Paramecium sonneborni</name>
    <dbReference type="NCBI Taxonomy" id="65129"/>
    <lineage>
        <taxon>Eukaryota</taxon>
        <taxon>Sar</taxon>
        <taxon>Alveolata</taxon>
        <taxon>Ciliophora</taxon>
        <taxon>Intramacronucleata</taxon>
        <taxon>Oligohymenophorea</taxon>
        <taxon>Peniculida</taxon>
        <taxon>Parameciidae</taxon>
        <taxon>Paramecium</taxon>
    </lineage>
</organism>
<name>A0A8S1NSL6_9CILI</name>
<accession>A0A8S1NSL6</accession>